<keyword evidence="2" id="KW-1185">Reference proteome</keyword>
<reference evidence="1 2" key="1">
    <citation type="submission" date="2024-01" db="EMBL/GenBank/DDBJ databases">
        <title>The complete chloroplast genome sequence of Lithospermum erythrorhizon: insights into the phylogenetic relationship among Boraginaceae species and the maternal lineages of purple gromwells.</title>
        <authorList>
            <person name="Okada T."/>
            <person name="Watanabe K."/>
        </authorList>
    </citation>
    <scope>NUCLEOTIDE SEQUENCE [LARGE SCALE GENOMIC DNA]</scope>
</reference>
<dbReference type="InterPro" id="IPR043128">
    <property type="entry name" value="Rev_trsase/Diguanyl_cyclase"/>
</dbReference>
<dbReference type="InterPro" id="IPR043502">
    <property type="entry name" value="DNA/RNA_pol_sf"/>
</dbReference>
<accession>A0AAV3Q8L5</accession>
<protein>
    <submittedName>
        <fullName evidence="1">Uncharacterized protein</fullName>
    </submittedName>
</protein>
<dbReference type="Gene3D" id="3.30.70.270">
    <property type="match status" value="1"/>
</dbReference>
<dbReference type="EMBL" id="BAABME010003623">
    <property type="protein sequence ID" value="GAA0159526.1"/>
    <property type="molecule type" value="Genomic_DNA"/>
</dbReference>
<evidence type="ECO:0000313" key="2">
    <source>
        <dbReference type="Proteomes" id="UP001454036"/>
    </source>
</evidence>
<proteinExistence type="predicted"/>
<sequence>MDPPCTYKEVQRLAGRLTALSRFISRSGDRSLPFFRKIRQASKEPFVWDEECTKAFSELKEYMGSSKLLTTPEEGEDI</sequence>
<comment type="caution">
    <text evidence="1">The sequence shown here is derived from an EMBL/GenBank/DDBJ whole genome shotgun (WGS) entry which is preliminary data.</text>
</comment>
<dbReference type="Proteomes" id="UP001454036">
    <property type="component" value="Unassembled WGS sequence"/>
</dbReference>
<organism evidence="1 2">
    <name type="scientific">Lithospermum erythrorhizon</name>
    <name type="common">Purple gromwell</name>
    <name type="synonym">Lithospermum officinale var. erythrorhizon</name>
    <dbReference type="NCBI Taxonomy" id="34254"/>
    <lineage>
        <taxon>Eukaryota</taxon>
        <taxon>Viridiplantae</taxon>
        <taxon>Streptophyta</taxon>
        <taxon>Embryophyta</taxon>
        <taxon>Tracheophyta</taxon>
        <taxon>Spermatophyta</taxon>
        <taxon>Magnoliopsida</taxon>
        <taxon>eudicotyledons</taxon>
        <taxon>Gunneridae</taxon>
        <taxon>Pentapetalae</taxon>
        <taxon>asterids</taxon>
        <taxon>lamiids</taxon>
        <taxon>Boraginales</taxon>
        <taxon>Boraginaceae</taxon>
        <taxon>Boraginoideae</taxon>
        <taxon>Lithospermeae</taxon>
        <taxon>Lithospermum</taxon>
    </lineage>
</organism>
<dbReference type="AlphaFoldDB" id="A0AAV3Q8L5"/>
<gene>
    <name evidence="1" type="ORF">LIER_16280</name>
</gene>
<name>A0AAV3Q8L5_LITER</name>
<evidence type="ECO:0000313" key="1">
    <source>
        <dbReference type="EMBL" id="GAA0159526.1"/>
    </source>
</evidence>
<dbReference type="SUPFAM" id="SSF56672">
    <property type="entry name" value="DNA/RNA polymerases"/>
    <property type="match status" value="1"/>
</dbReference>